<keyword evidence="2" id="KW-1185">Reference proteome</keyword>
<dbReference type="SUPFAM" id="SSF53474">
    <property type="entry name" value="alpha/beta-Hydrolases"/>
    <property type="match status" value="1"/>
</dbReference>
<dbReference type="EMBL" id="AP027080">
    <property type="protein sequence ID" value="BDU74595.1"/>
    <property type="molecule type" value="Genomic_DNA"/>
</dbReference>
<dbReference type="RefSeq" id="WP_316413270.1">
    <property type="nucleotide sequence ID" value="NZ_AP027080.1"/>
</dbReference>
<gene>
    <name evidence="1" type="ORF">METEAL_37690</name>
</gene>
<dbReference type="AlphaFoldDB" id="A0AA48GUH1"/>
<evidence type="ECO:0008006" key="3">
    <source>
        <dbReference type="Google" id="ProtNLM"/>
    </source>
</evidence>
<evidence type="ECO:0000313" key="2">
    <source>
        <dbReference type="Proteomes" id="UP001238179"/>
    </source>
</evidence>
<evidence type="ECO:0000313" key="1">
    <source>
        <dbReference type="EMBL" id="BDU74595.1"/>
    </source>
</evidence>
<dbReference type="InterPro" id="IPR029058">
    <property type="entry name" value="AB_hydrolase_fold"/>
</dbReference>
<dbReference type="KEGG" id="msil:METEAL_37690"/>
<name>A0AA48GUH1_9BACT</name>
<sequence>MPAPSSILLLHGLGGSGLGTVKLLEESLQAGGWENAVFLRPTLQAVHMPPEGKPMDRVFVQAWDEMNAFLGTRVPHLTVGFSFGGLLSAFAPSPLRLSVCSPWSQLTPDAIQRAAARPEWRVLHGQEDTLVPPTQHLQMLPDSIPLTLDPKGTHDFDAWMPRIVDWIHGSWDAFQVSK</sequence>
<reference evidence="2" key="1">
    <citation type="journal article" date="2023" name="Int. J. Syst. Evol. Microbiol.">
        <title>Mesoterricola silvestris gen. nov., sp. nov., Mesoterricola sediminis sp. nov., Geothrix oryzae sp. nov., Geothrix edaphica sp. nov., Geothrix rubra sp. nov., and Geothrix limicola sp. nov., six novel members of Acidobacteriota isolated from soils.</title>
        <authorList>
            <person name="Itoh H."/>
            <person name="Sugisawa Y."/>
            <person name="Mise K."/>
            <person name="Xu Z."/>
            <person name="Kuniyasu M."/>
            <person name="Ushijima N."/>
            <person name="Kawano K."/>
            <person name="Kobayashi E."/>
            <person name="Shiratori Y."/>
            <person name="Masuda Y."/>
            <person name="Senoo K."/>
        </authorList>
    </citation>
    <scope>NUCLEOTIDE SEQUENCE [LARGE SCALE GENOMIC DNA]</scope>
    <source>
        <strain evidence="2">W79</strain>
    </source>
</reference>
<dbReference type="Gene3D" id="3.40.50.1820">
    <property type="entry name" value="alpha/beta hydrolase"/>
    <property type="match status" value="1"/>
</dbReference>
<dbReference type="Proteomes" id="UP001238179">
    <property type="component" value="Chromosome"/>
</dbReference>
<accession>A0AA48GUH1</accession>
<protein>
    <recommendedName>
        <fullName evidence="3">Alpha/beta hydrolase</fullName>
    </recommendedName>
</protein>
<proteinExistence type="predicted"/>
<organism evidence="1 2">
    <name type="scientific">Mesoterricola silvestris</name>
    <dbReference type="NCBI Taxonomy" id="2927979"/>
    <lineage>
        <taxon>Bacteria</taxon>
        <taxon>Pseudomonadati</taxon>
        <taxon>Acidobacteriota</taxon>
        <taxon>Holophagae</taxon>
        <taxon>Holophagales</taxon>
        <taxon>Holophagaceae</taxon>
        <taxon>Mesoterricola</taxon>
    </lineage>
</organism>